<name>A0A5D2ZYL6_GOSMU</name>
<dbReference type="AlphaFoldDB" id="A0A5D2ZYL6"/>
<feature type="compositionally biased region" description="Basic and acidic residues" evidence="1">
    <location>
        <begin position="30"/>
        <end position="44"/>
    </location>
</feature>
<evidence type="ECO:0000313" key="3">
    <source>
        <dbReference type="Proteomes" id="UP000323597"/>
    </source>
</evidence>
<feature type="region of interest" description="Disordered" evidence="1">
    <location>
        <begin position="1"/>
        <end position="99"/>
    </location>
</feature>
<reference evidence="2 3" key="1">
    <citation type="submission" date="2019-07" db="EMBL/GenBank/DDBJ databases">
        <title>WGS assembly of Gossypium mustelinum.</title>
        <authorList>
            <person name="Chen Z.J."/>
            <person name="Sreedasyam A."/>
            <person name="Ando A."/>
            <person name="Song Q."/>
            <person name="De L."/>
            <person name="Hulse-Kemp A."/>
            <person name="Ding M."/>
            <person name="Ye W."/>
            <person name="Kirkbride R."/>
            <person name="Jenkins J."/>
            <person name="Plott C."/>
            <person name="Lovell J."/>
            <person name="Lin Y.-M."/>
            <person name="Vaughn R."/>
            <person name="Liu B."/>
            <person name="Li W."/>
            <person name="Simpson S."/>
            <person name="Scheffler B."/>
            <person name="Saski C."/>
            <person name="Grover C."/>
            <person name="Hu G."/>
            <person name="Conover J."/>
            <person name="Carlson J."/>
            <person name="Shu S."/>
            <person name="Boston L."/>
            <person name="Williams M."/>
            <person name="Peterson D."/>
            <person name="Mcgee K."/>
            <person name="Jones D."/>
            <person name="Wendel J."/>
            <person name="Stelly D."/>
            <person name="Grimwood J."/>
            <person name="Schmutz J."/>
        </authorList>
    </citation>
    <scope>NUCLEOTIDE SEQUENCE [LARGE SCALE GENOMIC DNA]</scope>
    <source>
        <strain evidence="2">1408120.09</strain>
    </source>
</reference>
<dbReference type="EMBL" id="CM017638">
    <property type="protein sequence ID" value="TYJ42731.1"/>
    <property type="molecule type" value="Genomic_DNA"/>
</dbReference>
<feature type="compositionally biased region" description="Low complexity" evidence="1">
    <location>
        <begin position="1"/>
        <end position="13"/>
    </location>
</feature>
<sequence length="99" mass="11538">MKKFPSSAKSSIKANKKKNEKTTKANIAKTKQENESTQKTKAINEKITNNPQKNTQQRIPAKTFPFNVRKPSQPKRERETTLKNQHWRFKEPSPNFKAQ</sequence>
<accession>A0A5D2ZYL6</accession>
<evidence type="ECO:0000313" key="2">
    <source>
        <dbReference type="EMBL" id="TYJ42731.1"/>
    </source>
</evidence>
<gene>
    <name evidence="2" type="ORF">E1A91_A03G107700v1</name>
</gene>
<keyword evidence="3" id="KW-1185">Reference proteome</keyword>
<evidence type="ECO:0000256" key="1">
    <source>
        <dbReference type="SAM" id="MobiDB-lite"/>
    </source>
</evidence>
<proteinExistence type="predicted"/>
<organism evidence="2 3">
    <name type="scientific">Gossypium mustelinum</name>
    <name type="common">Cotton</name>
    <name type="synonym">Gossypium caicoense</name>
    <dbReference type="NCBI Taxonomy" id="34275"/>
    <lineage>
        <taxon>Eukaryota</taxon>
        <taxon>Viridiplantae</taxon>
        <taxon>Streptophyta</taxon>
        <taxon>Embryophyta</taxon>
        <taxon>Tracheophyta</taxon>
        <taxon>Spermatophyta</taxon>
        <taxon>Magnoliopsida</taxon>
        <taxon>eudicotyledons</taxon>
        <taxon>Gunneridae</taxon>
        <taxon>Pentapetalae</taxon>
        <taxon>rosids</taxon>
        <taxon>malvids</taxon>
        <taxon>Malvales</taxon>
        <taxon>Malvaceae</taxon>
        <taxon>Malvoideae</taxon>
        <taxon>Gossypium</taxon>
    </lineage>
</organism>
<protein>
    <submittedName>
        <fullName evidence="2">Uncharacterized protein</fullName>
    </submittedName>
</protein>
<feature type="compositionally biased region" description="Polar residues" evidence="1">
    <location>
        <begin position="45"/>
        <end position="58"/>
    </location>
</feature>
<dbReference type="Proteomes" id="UP000323597">
    <property type="component" value="Chromosome A03"/>
</dbReference>